<dbReference type="InterPro" id="IPR013655">
    <property type="entry name" value="PAS_fold_3"/>
</dbReference>
<evidence type="ECO:0000259" key="7">
    <source>
        <dbReference type="PROSITE" id="PS50109"/>
    </source>
</evidence>
<dbReference type="SUPFAM" id="SSF52172">
    <property type="entry name" value="CheY-like"/>
    <property type="match status" value="1"/>
</dbReference>
<dbReference type="InterPro" id="IPR035965">
    <property type="entry name" value="PAS-like_dom_sf"/>
</dbReference>
<dbReference type="InterPro" id="IPR004358">
    <property type="entry name" value="Sig_transdc_His_kin-like_C"/>
</dbReference>
<dbReference type="SMART" id="SM00091">
    <property type="entry name" value="PAS"/>
    <property type="match status" value="3"/>
</dbReference>
<dbReference type="Pfam" id="PF00072">
    <property type="entry name" value="Response_reg"/>
    <property type="match status" value="1"/>
</dbReference>
<dbReference type="InterPro" id="IPR036097">
    <property type="entry name" value="HisK_dim/P_sf"/>
</dbReference>
<dbReference type="InterPro" id="IPR013767">
    <property type="entry name" value="PAS_fold"/>
</dbReference>
<accession>A0A5K7YQ76</accession>
<evidence type="ECO:0000256" key="1">
    <source>
        <dbReference type="ARBA" id="ARBA00000085"/>
    </source>
</evidence>
<dbReference type="InterPro" id="IPR005467">
    <property type="entry name" value="His_kinase_dom"/>
</dbReference>
<protein>
    <recommendedName>
        <fullName evidence="2">histidine kinase</fullName>
        <ecNumber evidence="2">2.7.13.3</ecNumber>
    </recommendedName>
</protein>
<dbReference type="Pfam" id="PF13426">
    <property type="entry name" value="PAS_9"/>
    <property type="match status" value="1"/>
</dbReference>
<dbReference type="InterPro" id="IPR001610">
    <property type="entry name" value="PAC"/>
</dbReference>
<dbReference type="SUPFAM" id="SSF55874">
    <property type="entry name" value="ATPase domain of HSP90 chaperone/DNA topoisomerase II/histidine kinase"/>
    <property type="match status" value="1"/>
</dbReference>
<dbReference type="PROSITE" id="PS50110">
    <property type="entry name" value="RESPONSE_REGULATORY"/>
    <property type="match status" value="1"/>
</dbReference>
<feature type="domain" description="Histidine kinase" evidence="7">
    <location>
        <begin position="416"/>
        <end position="638"/>
    </location>
</feature>
<reference evidence="11 12" key="1">
    <citation type="submission" date="2019-11" db="EMBL/GenBank/DDBJ databases">
        <title>Comparative genomics of hydrocarbon-degrading Desulfosarcina strains.</title>
        <authorList>
            <person name="Watanabe M."/>
            <person name="Kojima H."/>
            <person name="Fukui M."/>
        </authorList>
    </citation>
    <scope>NUCLEOTIDE SEQUENCE [LARGE SCALE GENOMIC DNA]</scope>
    <source>
        <strain evidence="11 12">PL12</strain>
    </source>
</reference>
<dbReference type="Proteomes" id="UP000427906">
    <property type="component" value="Chromosome"/>
</dbReference>
<dbReference type="InterPro" id="IPR011006">
    <property type="entry name" value="CheY-like_superfamily"/>
</dbReference>
<dbReference type="InterPro" id="IPR000700">
    <property type="entry name" value="PAS-assoc_C"/>
</dbReference>
<dbReference type="PANTHER" id="PTHR43304">
    <property type="entry name" value="PHYTOCHROME-LIKE PROTEIN CPH1"/>
    <property type="match status" value="1"/>
</dbReference>
<dbReference type="Gene3D" id="3.30.450.20">
    <property type="entry name" value="PAS domain"/>
    <property type="match status" value="3"/>
</dbReference>
<keyword evidence="4" id="KW-0808">Transferase</keyword>
<dbReference type="SMART" id="SM00086">
    <property type="entry name" value="PAC"/>
    <property type="match status" value="3"/>
</dbReference>
<evidence type="ECO:0000256" key="4">
    <source>
        <dbReference type="ARBA" id="ARBA00022679"/>
    </source>
</evidence>
<dbReference type="EC" id="2.7.13.3" evidence="2"/>
<dbReference type="PANTHER" id="PTHR43304:SF1">
    <property type="entry name" value="PAC DOMAIN-CONTAINING PROTEIN"/>
    <property type="match status" value="1"/>
</dbReference>
<dbReference type="NCBIfam" id="TIGR00229">
    <property type="entry name" value="sensory_box"/>
    <property type="match status" value="3"/>
</dbReference>
<dbReference type="PRINTS" id="PR00344">
    <property type="entry name" value="BCTRLSENSOR"/>
</dbReference>
<dbReference type="EMBL" id="AP021874">
    <property type="protein sequence ID" value="BBO68464.1"/>
    <property type="molecule type" value="Genomic_DNA"/>
</dbReference>
<evidence type="ECO:0000313" key="12">
    <source>
        <dbReference type="Proteomes" id="UP000427906"/>
    </source>
</evidence>
<feature type="domain" description="Response regulatory" evidence="8">
    <location>
        <begin position="659"/>
        <end position="775"/>
    </location>
</feature>
<dbReference type="SUPFAM" id="SSF47384">
    <property type="entry name" value="Homodimeric domain of signal transducing histidine kinase"/>
    <property type="match status" value="1"/>
</dbReference>
<keyword evidence="5" id="KW-0418">Kinase</keyword>
<dbReference type="Gene3D" id="1.10.287.130">
    <property type="match status" value="1"/>
</dbReference>
<dbReference type="SMART" id="SM00387">
    <property type="entry name" value="HATPase_c"/>
    <property type="match status" value="1"/>
</dbReference>
<evidence type="ECO:0000256" key="2">
    <source>
        <dbReference type="ARBA" id="ARBA00012438"/>
    </source>
</evidence>
<dbReference type="CDD" id="cd00130">
    <property type="entry name" value="PAS"/>
    <property type="match status" value="3"/>
</dbReference>
<feature type="domain" description="PAC" evidence="10">
    <location>
        <begin position="344"/>
        <end position="396"/>
    </location>
</feature>
<dbReference type="Pfam" id="PF08447">
    <property type="entry name" value="PAS_3"/>
    <property type="match status" value="1"/>
</dbReference>
<dbReference type="GO" id="GO:0000155">
    <property type="term" value="F:phosphorelay sensor kinase activity"/>
    <property type="evidence" value="ECO:0007669"/>
    <property type="project" value="InterPro"/>
</dbReference>
<dbReference type="KEGG" id="dalk:DSCA_23940"/>
<evidence type="ECO:0000256" key="3">
    <source>
        <dbReference type="ARBA" id="ARBA00022553"/>
    </source>
</evidence>
<dbReference type="Pfam" id="PF00512">
    <property type="entry name" value="HisKA"/>
    <property type="match status" value="1"/>
</dbReference>
<feature type="domain" description="PAS" evidence="9">
    <location>
        <begin position="20"/>
        <end position="86"/>
    </location>
</feature>
<dbReference type="Pfam" id="PF00989">
    <property type="entry name" value="PAS"/>
    <property type="match status" value="1"/>
</dbReference>
<dbReference type="InterPro" id="IPR000014">
    <property type="entry name" value="PAS"/>
</dbReference>
<evidence type="ECO:0000313" key="11">
    <source>
        <dbReference type="EMBL" id="BBO68464.1"/>
    </source>
</evidence>
<dbReference type="OrthoDB" id="9806821at2"/>
<dbReference type="PROSITE" id="PS50109">
    <property type="entry name" value="HIS_KIN"/>
    <property type="match status" value="1"/>
</dbReference>
<dbReference type="Gene3D" id="3.30.565.10">
    <property type="entry name" value="Histidine kinase-like ATPase, C-terminal domain"/>
    <property type="match status" value="1"/>
</dbReference>
<feature type="domain" description="PAS" evidence="9">
    <location>
        <begin position="270"/>
        <end position="340"/>
    </location>
</feature>
<evidence type="ECO:0000256" key="5">
    <source>
        <dbReference type="ARBA" id="ARBA00022777"/>
    </source>
</evidence>
<dbReference type="SMART" id="SM00448">
    <property type="entry name" value="REC"/>
    <property type="match status" value="1"/>
</dbReference>
<dbReference type="Pfam" id="PF02518">
    <property type="entry name" value="HATPase_c"/>
    <property type="match status" value="1"/>
</dbReference>
<dbReference type="PROSITE" id="PS50113">
    <property type="entry name" value="PAC"/>
    <property type="match status" value="3"/>
</dbReference>
<feature type="modified residue" description="4-aspartylphosphate" evidence="6">
    <location>
        <position position="710"/>
    </location>
</feature>
<evidence type="ECO:0000259" key="8">
    <source>
        <dbReference type="PROSITE" id="PS50110"/>
    </source>
</evidence>
<evidence type="ECO:0000259" key="9">
    <source>
        <dbReference type="PROSITE" id="PS50112"/>
    </source>
</evidence>
<keyword evidence="12" id="KW-1185">Reference proteome</keyword>
<proteinExistence type="predicted"/>
<dbReference type="PROSITE" id="PS50112">
    <property type="entry name" value="PAS"/>
    <property type="match status" value="3"/>
</dbReference>
<feature type="domain" description="PAS" evidence="9">
    <location>
        <begin position="145"/>
        <end position="194"/>
    </location>
</feature>
<dbReference type="CDD" id="cd00082">
    <property type="entry name" value="HisKA"/>
    <property type="match status" value="1"/>
</dbReference>
<dbReference type="InterPro" id="IPR036890">
    <property type="entry name" value="HATPase_C_sf"/>
</dbReference>
<feature type="domain" description="PAC" evidence="10">
    <location>
        <begin position="219"/>
        <end position="269"/>
    </location>
</feature>
<dbReference type="InterPro" id="IPR052162">
    <property type="entry name" value="Sensor_kinase/Photoreceptor"/>
</dbReference>
<dbReference type="SUPFAM" id="SSF55785">
    <property type="entry name" value="PYP-like sensor domain (PAS domain)"/>
    <property type="match status" value="3"/>
</dbReference>
<dbReference type="InterPro" id="IPR003594">
    <property type="entry name" value="HATPase_dom"/>
</dbReference>
<dbReference type="InterPro" id="IPR003661">
    <property type="entry name" value="HisK_dim/P_dom"/>
</dbReference>
<organism evidence="11 12">
    <name type="scientific">Desulfosarcina alkanivorans</name>
    <dbReference type="NCBI Taxonomy" id="571177"/>
    <lineage>
        <taxon>Bacteria</taxon>
        <taxon>Pseudomonadati</taxon>
        <taxon>Thermodesulfobacteriota</taxon>
        <taxon>Desulfobacteria</taxon>
        <taxon>Desulfobacterales</taxon>
        <taxon>Desulfosarcinaceae</taxon>
        <taxon>Desulfosarcina</taxon>
    </lineage>
</organism>
<comment type="catalytic activity">
    <reaction evidence="1">
        <text>ATP + protein L-histidine = ADP + protein N-phospho-L-histidine.</text>
        <dbReference type="EC" id="2.7.13.3"/>
    </reaction>
</comment>
<evidence type="ECO:0000256" key="6">
    <source>
        <dbReference type="PROSITE-ProRule" id="PRU00169"/>
    </source>
</evidence>
<keyword evidence="3 6" id="KW-0597">Phosphoprotein</keyword>
<dbReference type="InterPro" id="IPR001789">
    <property type="entry name" value="Sig_transdc_resp-reg_receiver"/>
</dbReference>
<gene>
    <name evidence="11" type="ORF">DSCA_23940</name>
</gene>
<sequence length="777" mass="87350">MSVKPSYEECHQKVQDLKRRMEIYRSFVNNSSDLFYRTGLDGKISYISPSVYKLSGYTVKEAIGMNMAEQIYLFPEERKIFIEKLHDKGQVVNFEAQLKRKDGAVWWASTSAHLYRDRDGKVLGVEGITRDITGLQTANQALKESEERFRLAFLTIPDAINLNRVSDGVYIDINEGFTDLTGYTREDVIGKPSLDINIWKASEDRKRLVDELMKTGHVKNLEARFVRKNGEVGIGLMSARILHINNEDVIQSITKDITERKNAERSLQQSEKRLRLITDNMADVVSQVDAAFKVIYTSPSLKRIFGYLPHEIEGKRGTDMIHPDDLERILKVAEKARRQCAQSVLLQYRYRHANGDYVWVESAVRLLYDERGQSKGAILGTRDISDRKQAEKEKEVLEKQLIQSQKLESLGRLAGGVAHDLNNLLSPILGYSELLLDDLAMQAQHKEKIEQINMAGMRARDLVSQLLAFSRKQTLKVRSVNVNDVLADIGKLLERTIREDIEISICQCPHIKPVMADTGQIEQVIMNLALNAADAMPEGGKLTIETALAELDETYTSTHPVVNQGEYVILSFSDTGHGMDEGTRLKIFEPFFSTKGKQGTGLGLATVYGIVKQHHGNIWVYSEPGNGSIFKIYLPTTQKQPMVTPTDKKPSSGLTGSETILLVEDDTQVRDLAHEILTNHGYTILQAQNGKEALNVCRSHEGPIDLLITDVVMPGMNGKELFSILTKKHPDVQVIYMSGYTENIVSHNGVLDEGLQFIQKPFTVFNLTAKVRQALAG</sequence>
<dbReference type="AlphaFoldDB" id="A0A5K7YQ76"/>
<dbReference type="SMART" id="SM00388">
    <property type="entry name" value="HisKA"/>
    <property type="match status" value="1"/>
</dbReference>
<feature type="domain" description="PAC" evidence="10">
    <location>
        <begin position="92"/>
        <end position="144"/>
    </location>
</feature>
<dbReference type="Gene3D" id="3.40.50.2300">
    <property type="match status" value="1"/>
</dbReference>
<evidence type="ECO:0000259" key="10">
    <source>
        <dbReference type="PROSITE" id="PS50113"/>
    </source>
</evidence>
<name>A0A5K7YQ76_9BACT</name>